<evidence type="ECO:0000256" key="1">
    <source>
        <dbReference type="SAM" id="Coils"/>
    </source>
</evidence>
<keyword evidence="2" id="KW-0966">Cell projection</keyword>
<proteinExistence type="predicted"/>
<gene>
    <name evidence="2" type="primary">fliJ</name>
    <name evidence="2" type="ORF">KNV97_07365</name>
</gene>
<keyword evidence="1" id="KW-0175">Coiled coil</keyword>
<dbReference type="RefSeq" id="WP_218562820.1">
    <property type="nucleotide sequence ID" value="NZ_CP076643.1"/>
</dbReference>
<feature type="coiled-coil region" evidence="1">
    <location>
        <begin position="9"/>
        <end position="43"/>
    </location>
</feature>
<dbReference type="Proteomes" id="UP000694232">
    <property type="component" value="Chromosome 1"/>
</dbReference>
<dbReference type="PANTHER" id="PTHR38786">
    <property type="entry name" value="FLAGELLAR FLIJ PROTEIN"/>
    <property type="match status" value="1"/>
</dbReference>
<protein>
    <submittedName>
        <fullName evidence="2">Flagella biosynthesis chaperone FliJ</fullName>
    </submittedName>
</protein>
<keyword evidence="2" id="KW-0282">Flagellum</keyword>
<dbReference type="GO" id="GO:0009288">
    <property type="term" value="C:bacterial-type flagellum"/>
    <property type="evidence" value="ECO:0007669"/>
    <property type="project" value="InterPro"/>
</dbReference>
<evidence type="ECO:0000313" key="3">
    <source>
        <dbReference type="Proteomes" id="UP000694232"/>
    </source>
</evidence>
<dbReference type="KEGG" id="vos:KNV97_07365"/>
<sequence length="150" mass="17947">MDNALQFLLEQAKDNEDKAVLALNKARTELEGYYQQIRQIEQYRLEYCQQLVERGQSGLTASQYGHLNRFLTQLDETLAKQRDAEHHFKNQVVNCEQHWMAVHKQRRSYQWLIDKKQTEKQRAENKREQKLMDEFSTLSFNRRRPGSSLS</sequence>
<dbReference type="InterPro" id="IPR052570">
    <property type="entry name" value="FliJ"/>
</dbReference>
<feature type="coiled-coil region" evidence="1">
    <location>
        <begin position="106"/>
        <end position="133"/>
    </location>
</feature>
<accession>A0A975UBV1</accession>
<dbReference type="EMBL" id="CP076643">
    <property type="protein sequence ID" value="QXO18102.1"/>
    <property type="molecule type" value="Genomic_DNA"/>
</dbReference>
<dbReference type="AlphaFoldDB" id="A0A975UBV1"/>
<keyword evidence="2" id="KW-0969">Cilium</keyword>
<evidence type="ECO:0000313" key="2">
    <source>
        <dbReference type="EMBL" id="QXO18102.1"/>
    </source>
</evidence>
<reference evidence="2" key="1">
    <citation type="submission" date="2021-06" db="EMBL/GenBank/DDBJ databases">
        <title>Vibrio nov. sp., novel gut bacterium isolated from Yellow Sea oyster.</title>
        <authorList>
            <person name="Muhammad N."/>
            <person name="Nguyen T.H."/>
            <person name="Lee Y.-J."/>
            <person name="Ko J."/>
            <person name="Kim S.-G."/>
        </authorList>
    </citation>
    <scope>NUCLEOTIDE SEQUENCE</scope>
    <source>
        <strain evidence="2">OG9-811</strain>
    </source>
</reference>
<dbReference type="GO" id="GO:0071973">
    <property type="term" value="P:bacterial-type flagellum-dependent cell motility"/>
    <property type="evidence" value="ECO:0007669"/>
    <property type="project" value="InterPro"/>
</dbReference>
<dbReference type="NCBIfam" id="TIGR02473">
    <property type="entry name" value="flagell_FliJ"/>
    <property type="match status" value="1"/>
</dbReference>
<dbReference type="PANTHER" id="PTHR38786:SF1">
    <property type="entry name" value="FLAGELLAR FLIJ PROTEIN"/>
    <property type="match status" value="1"/>
</dbReference>
<dbReference type="InterPro" id="IPR012823">
    <property type="entry name" value="Flagell_FliJ"/>
</dbReference>
<dbReference type="Pfam" id="PF02050">
    <property type="entry name" value="FliJ"/>
    <property type="match status" value="1"/>
</dbReference>
<keyword evidence="3" id="KW-1185">Reference proteome</keyword>
<organism evidence="2 3">
    <name type="scientific">Vibrio ostreae</name>
    <dbReference type="NCBI Taxonomy" id="2841925"/>
    <lineage>
        <taxon>Bacteria</taxon>
        <taxon>Pseudomonadati</taxon>
        <taxon>Pseudomonadota</taxon>
        <taxon>Gammaproteobacteria</taxon>
        <taxon>Vibrionales</taxon>
        <taxon>Vibrionaceae</taxon>
        <taxon>Vibrio</taxon>
    </lineage>
</organism>
<name>A0A975UBV1_9VIBR</name>